<dbReference type="InterPro" id="IPR058532">
    <property type="entry name" value="YjbR/MT2646/Rv2570-like"/>
</dbReference>
<dbReference type="EMBL" id="VSSQ01029150">
    <property type="protein sequence ID" value="MPM79149.1"/>
    <property type="molecule type" value="Genomic_DNA"/>
</dbReference>
<sequence>MIKLEELIQYCCSKKKAYIDYPFGIEPICIKVNGKIFAEIYPKESNYKITLKCEPILADFFRNQYPDIVVRGYHCPPVQQPYRNTVWINKIDDNILYGMIDHSYEQVIKSFSKKVQKEILNE</sequence>
<dbReference type="InterPro" id="IPR007351">
    <property type="entry name" value="YjbR"/>
</dbReference>
<evidence type="ECO:0000313" key="1">
    <source>
        <dbReference type="EMBL" id="MPM79149.1"/>
    </source>
</evidence>
<evidence type="ECO:0008006" key="2">
    <source>
        <dbReference type="Google" id="ProtNLM"/>
    </source>
</evidence>
<dbReference type="PANTHER" id="PTHR35145">
    <property type="entry name" value="CYTOPLASMIC PROTEIN-RELATED"/>
    <property type="match status" value="1"/>
</dbReference>
<organism evidence="1">
    <name type="scientific">bioreactor metagenome</name>
    <dbReference type="NCBI Taxonomy" id="1076179"/>
    <lineage>
        <taxon>unclassified sequences</taxon>
        <taxon>metagenomes</taxon>
        <taxon>ecological metagenomes</taxon>
    </lineage>
</organism>
<dbReference type="Gene3D" id="3.90.1150.30">
    <property type="match status" value="1"/>
</dbReference>
<dbReference type="SUPFAM" id="SSF142906">
    <property type="entry name" value="YjbR-like"/>
    <property type="match status" value="1"/>
</dbReference>
<gene>
    <name evidence="1" type="ORF">SDC9_126182</name>
</gene>
<comment type="caution">
    <text evidence="1">The sequence shown here is derived from an EMBL/GenBank/DDBJ whole genome shotgun (WGS) entry which is preliminary data.</text>
</comment>
<protein>
    <recommendedName>
        <fullName evidence="2">MmcQ/YjbR family DNA-binding protein</fullName>
    </recommendedName>
</protein>
<accession>A0A645CQH4</accession>
<name>A0A645CQH4_9ZZZZ</name>
<dbReference type="AlphaFoldDB" id="A0A645CQH4"/>
<dbReference type="PANTHER" id="PTHR35145:SF1">
    <property type="entry name" value="CYTOPLASMIC PROTEIN"/>
    <property type="match status" value="1"/>
</dbReference>
<dbReference type="InterPro" id="IPR038056">
    <property type="entry name" value="YjbR-like_sf"/>
</dbReference>
<reference evidence="1" key="1">
    <citation type="submission" date="2019-08" db="EMBL/GenBank/DDBJ databases">
        <authorList>
            <person name="Kucharzyk K."/>
            <person name="Murdoch R.W."/>
            <person name="Higgins S."/>
            <person name="Loffler F."/>
        </authorList>
    </citation>
    <scope>NUCLEOTIDE SEQUENCE</scope>
</reference>
<proteinExistence type="predicted"/>
<dbReference type="Pfam" id="PF04237">
    <property type="entry name" value="YjbR"/>
    <property type="match status" value="1"/>
</dbReference>